<dbReference type="InterPro" id="IPR025857">
    <property type="entry name" value="MacB_PCD"/>
</dbReference>
<feature type="domain" description="MacB-like periplasmic core" evidence="8">
    <location>
        <begin position="27"/>
        <end position="156"/>
    </location>
</feature>
<feature type="domain" description="ABC3 transporter permease C-terminal" evidence="7">
    <location>
        <begin position="310"/>
        <end position="444"/>
    </location>
</feature>
<dbReference type="InterPro" id="IPR051447">
    <property type="entry name" value="Lipoprotein-release_system"/>
</dbReference>
<accession>A0A3B0Y1F9</accession>
<keyword evidence="5 6" id="KW-0472">Membrane</keyword>
<evidence type="ECO:0000256" key="4">
    <source>
        <dbReference type="ARBA" id="ARBA00022989"/>
    </source>
</evidence>
<reference evidence="9" key="1">
    <citation type="submission" date="2018-06" db="EMBL/GenBank/DDBJ databases">
        <authorList>
            <person name="Zhirakovskaya E."/>
        </authorList>
    </citation>
    <scope>NUCLEOTIDE SEQUENCE</scope>
</reference>
<evidence type="ECO:0000256" key="6">
    <source>
        <dbReference type="SAM" id="Phobius"/>
    </source>
</evidence>
<gene>
    <name evidence="9" type="ORF">MNBD_GAMMA12-199</name>
</gene>
<evidence type="ECO:0000313" key="9">
    <source>
        <dbReference type="EMBL" id="VAW74478.1"/>
    </source>
</evidence>
<dbReference type="Pfam" id="PF12704">
    <property type="entry name" value="MacB_PCD"/>
    <property type="match status" value="1"/>
</dbReference>
<keyword evidence="9" id="KW-0449">Lipoprotein</keyword>
<feature type="transmembrane region" description="Helical" evidence="6">
    <location>
        <begin position="418"/>
        <end position="439"/>
    </location>
</feature>
<comment type="subcellular location">
    <subcellularLocation>
        <location evidence="1">Cell membrane</location>
        <topology evidence="1">Multi-pass membrane protein</topology>
    </subcellularLocation>
</comment>
<feature type="transmembrane region" description="Helical" evidence="6">
    <location>
        <begin position="21"/>
        <end position="48"/>
    </location>
</feature>
<name>A0A3B0Y1F9_9ZZZZ</name>
<dbReference type="PANTHER" id="PTHR30489">
    <property type="entry name" value="LIPOPROTEIN-RELEASING SYSTEM TRANSMEMBRANE PROTEIN LOLE"/>
    <property type="match status" value="1"/>
</dbReference>
<dbReference type="EMBL" id="UOFL01000058">
    <property type="protein sequence ID" value="VAW74478.1"/>
    <property type="molecule type" value="Genomic_DNA"/>
</dbReference>
<evidence type="ECO:0000256" key="1">
    <source>
        <dbReference type="ARBA" id="ARBA00004651"/>
    </source>
</evidence>
<protein>
    <submittedName>
        <fullName evidence="9">Lipoprotein releasing system transmembrane protein LolC/LolE</fullName>
    </submittedName>
</protein>
<sequence>MFKSLSLSIGLRYVRAKRRNHFISFISVISMVGIMLGVAVLIIVLSVMNGFETEISKRLLGMESHITLRGFKKDWKEVMHDAKKYPQVTGAAPIVQGQGLASQGRMSQGVIIRGIDPDYQSQVSDIGNHLTYGSMAALKRNRWGVILGYEVAKKLLSSYEVSRLLDGSSYFKIGIKPECRKKSKQEQKLPKCIIDNRHKVMLVVPSWKVTAGGVRPTYRRFTVVGIFKIDMKQYDTTMVLLNIDGARRLLNVRSKVSAIQLRLKNVFNTQAIIDAKYQFLDDRLSSYVYTWMENNKNLFSAIATEKRMMFFVLLLIVIVAAINIVSTLVMVVTDKQADIAILRTLGATPGMIRKIFIVQGTVIGTVGATLGVLLGLLVSANVESIISGIEYLKGESVLDPSVYYISKLVAEVRWTEVVTIYTSSLLVGLIATLYPAYAASNTQPAEALRYE</sequence>
<evidence type="ECO:0000256" key="2">
    <source>
        <dbReference type="ARBA" id="ARBA00022475"/>
    </source>
</evidence>
<keyword evidence="2" id="KW-1003">Cell membrane</keyword>
<evidence type="ECO:0000256" key="5">
    <source>
        <dbReference type="ARBA" id="ARBA00023136"/>
    </source>
</evidence>
<feature type="transmembrane region" description="Helical" evidence="6">
    <location>
        <begin position="355"/>
        <end position="378"/>
    </location>
</feature>
<dbReference type="AlphaFoldDB" id="A0A3B0Y1F9"/>
<dbReference type="GO" id="GO:0098797">
    <property type="term" value="C:plasma membrane protein complex"/>
    <property type="evidence" value="ECO:0007669"/>
    <property type="project" value="TreeGrafter"/>
</dbReference>
<keyword evidence="3 6" id="KW-0812">Transmembrane</keyword>
<dbReference type="GO" id="GO:0044874">
    <property type="term" value="P:lipoprotein localization to outer membrane"/>
    <property type="evidence" value="ECO:0007669"/>
    <property type="project" value="TreeGrafter"/>
</dbReference>
<keyword evidence="4 6" id="KW-1133">Transmembrane helix</keyword>
<dbReference type="InterPro" id="IPR003838">
    <property type="entry name" value="ABC3_permease_C"/>
</dbReference>
<dbReference type="Pfam" id="PF02687">
    <property type="entry name" value="FtsX"/>
    <property type="match status" value="1"/>
</dbReference>
<feature type="transmembrane region" description="Helical" evidence="6">
    <location>
        <begin position="308"/>
        <end position="334"/>
    </location>
</feature>
<organism evidence="9">
    <name type="scientific">hydrothermal vent metagenome</name>
    <dbReference type="NCBI Taxonomy" id="652676"/>
    <lineage>
        <taxon>unclassified sequences</taxon>
        <taxon>metagenomes</taxon>
        <taxon>ecological metagenomes</taxon>
    </lineage>
</organism>
<evidence type="ECO:0000256" key="3">
    <source>
        <dbReference type="ARBA" id="ARBA00022692"/>
    </source>
</evidence>
<evidence type="ECO:0000259" key="8">
    <source>
        <dbReference type="Pfam" id="PF12704"/>
    </source>
</evidence>
<dbReference type="PANTHER" id="PTHR30489:SF0">
    <property type="entry name" value="LIPOPROTEIN-RELEASING SYSTEM TRANSMEMBRANE PROTEIN LOLE"/>
    <property type="match status" value="1"/>
</dbReference>
<proteinExistence type="predicted"/>
<evidence type="ECO:0000259" key="7">
    <source>
        <dbReference type="Pfam" id="PF02687"/>
    </source>
</evidence>